<sequence length="1039" mass="115456">MTPSPRERVSRACEHCRSRKIKCNGEQPCNACSRNPQRCAYRTGSIRNRKSRQSKEQPRAPAPLLPAPQSPAPLRGDYSNIRLIDDPAHYKRQYELRAGIGVSNPESGNFQFYGPSSGCAFLQRIYQRIQKCPSRESLLTCRTGPIPDGLQKWGIERFMFTADADGDLRRSRLAAEAFLPQCLGDMFIEAYFRIVHAQMPVLVYSDILDSWNQMWETPIRGRPVKNQEILFMVLALGARVIRLKKSEQENRADEWAEYFSSRVSEGSIFMQEPSVKGVHLMLLKAMYSLQLMRQNDAYLYLGHATRTAMVLGLHRSQVTNGREPSMHRLRHTFWIMYIFERLSSVYMGRPSSLSDNQIDTQYPEDIPSYKDELFHLPAVECTWTRVMAEIAKLADHISVDVYSPASIKSLADTAKVEQTLLDYDAALQATTRCLPEYLHFFDDSVPVGEDWQEIQRLSLGFAYNIVRMLLYRPALVLTTFFTSTSEAQRIAAGCLRLQECIDNSTTAARNLISLAHDVYFQRFPDIRYDGALASYMVSAIMTLLYDVLNLGTEPDKARETFALVEQGIRCLDDIEHTGYTVGKVLSMDLMKVAKQAVLAADPVVDTNQVLVDSFPWLENWAPDNTINTPSTVPTPPIFPQNAAFPMLGTLAGDVAMLSGSGVNCQWLSNGLDPRSIPGSLKKMTPTNLSTLLKSSSLDLTPYEAIYKHFHAHPELSLQEATTSQTVASHLSQLNAYELHTNIGGYGLAGILRNGNGNTVLLRADMDALPVKELTGLPYASTVIMKDADGIDKPVMHACGHDMHMTCLLAAAETLANMRHAWSGTLIVLFQPNEERGGGAQAMVADGLYSKIPVPDYVFGQHVMRMRAGTVGSRPGTIMAAADSLKITVYGRGGHGSLPHQTVDPALLAAHIVIRLQGIVSREVDPTDLAVVTVGSLQAGQTENIIADRAEIGLDFRTVKPETREQIISAIRRIVEAECVASGSPKPPVFEPTRRFPPTNNDHEVAGKLAASFAEHFEGFDGDVPRSNTLYKVAFYFYST</sequence>
<comment type="similarity">
    <text evidence="1">Belongs to the peptidase M20A family.</text>
</comment>
<dbReference type="InterPro" id="IPR007219">
    <property type="entry name" value="XnlR_reg_dom"/>
</dbReference>
<dbReference type="InterPro" id="IPR017439">
    <property type="entry name" value="Amidohydrolase"/>
</dbReference>
<dbReference type="SUPFAM" id="SSF53187">
    <property type="entry name" value="Zn-dependent exopeptidases"/>
    <property type="match status" value="1"/>
</dbReference>
<dbReference type="InterPro" id="IPR002933">
    <property type="entry name" value="Peptidase_M20"/>
</dbReference>
<dbReference type="SUPFAM" id="SSF55031">
    <property type="entry name" value="Bacterial exopeptidase dimerisation domain"/>
    <property type="match status" value="1"/>
</dbReference>
<dbReference type="FunFam" id="3.30.70.360:FF:000017">
    <property type="entry name" value="Amidohydrolase, putative"/>
    <property type="match status" value="1"/>
</dbReference>
<keyword evidence="3" id="KW-0805">Transcription regulation</keyword>
<evidence type="ECO:0000256" key="7">
    <source>
        <dbReference type="SAM" id="MobiDB-lite"/>
    </source>
</evidence>
<dbReference type="InterPro" id="IPR036864">
    <property type="entry name" value="Zn2-C6_fun-type_DNA-bd_sf"/>
</dbReference>
<dbReference type="SMART" id="SM00906">
    <property type="entry name" value="Fungal_trans"/>
    <property type="match status" value="1"/>
</dbReference>
<dbReference type="Pfam" id="PF00172">
    <property type="entry name" value="Zn_clus"/>
    <property type="match status" value="1"/>
</dbReference>
<dbReference type="InterPro" id="IPR036264">
    <property type="entry name" value="Bact_exopeptidase_dim_dom"/>
</dbReference>
<dbReference type="CDD" id="cd12148">
    <property type="entry name" value="fungal_TF_MHR"/>
    <property type="match status" value="1"/>
</dbReference>
<dbReference type="NCBIfam" id="TIGR01891">
    <property type="entry name" value="amidohydrolases"/>
    <property type="match status" value="1"/>
</dbReference>
<feature type="domain" description="Zn(2)-C6 fungal-type" evidence="8">
    <location>
        <begin position="12"/>
        <end position="41"/>
    </location>
</feature>
<accession>A0A8H5ZWY6</accession>
<dbReference type="Pfam" id="PF01546">
    <property type="entry name" value="Peptidase_M20"/>
    <property type="match status" value="1"/>
</dbReference>
<dbReference type="GO" id="GO:0009893">
    <property type="term" value="P:positive regulation of metabolic process"/>
    <property type="evidence" value="ECO:0007669"/>
    <property type="project" value="UniProtKB-ARBA"/>
</dbReference>
<dbReference type="Proteomes" id="UP000541154">
    <property type="component" value="Unassembled WGS sequence"/>
</dbReference>
<evidence type="ECO:0000256" key="6">
    <source>
        <dbReference type="ARBA" id="ARBA00023242"/>
    </source>
</evidence>
<keyword evidence="2" id="KW-0479">Metal-binding</keyword>
<dbReference type="Gene3D" id="3.40.630.10">
    <property type="entry name" value="Zn peptidases"/>
    <property type="match status" value="1"/>
</dbReference>
<dbReference type="Pfam" id="PF07687">
    <property type="entry name" value="M20_dimer"/>
    <property type="match status" value="1"/>
</dbReference>
<evidence type="ECO:0000256" key="5">
    <source>
        <dbReference type="ARBA" id="ARBA00023163"/>
    </source>
</evidence>
<keyword evidence="4" id="KW-0238">DNA-binding</keyword>
<evidence type="ECO:0000313" key="9">
    <source>
        <dbReference type="EMBL" id="KAF5856779.1"/>
    </source>
</evidence>
<proteinExistence type="inferred from homology"/>
<dbReference type="SMART" id="SM00066">
    <property type="entry name" value="GAL4"/>
    <property type="match status" value="1"/>
</dbReference>
<dbReference type="InterPro" id="IPR011650">
    <property type="entry name" value="Peptidase_M20_dimer"/>
</dbReference>
<keyword evidence="5" id="KW-0804">Transcription</keyword>
<dbReference type="GO" id="GO:0006351">
    <property type="term" value="P:DNA-templated transcription"/>
    <property type="evidence" value="ECO:0007669"/>
    <property type="project" value="InterPro"/>
</dbReference>
<dbReference type="Pfam" id="PF04082">
    <property type="entry name" value="Fungal_trans"/>
    <property type="match status" value="1"/>
</dbReference>
<dbReference type="PANTHER" id="PTHR11014">
    <property type="entry name" value="PEPTIDASE M20 FAMILY MEMBER"/>
    <property type="match status" value="1"/>
</dbReference>
<dbReference type="PROSITE" id="PS50048">
    <property type="entry name" value="ZN2_CY6_FUNGAL_2"/>
    <property type="match status" value="1"/>
</dbReference>
<feature type="region of interest" description="Disordered" evidence="7">
    <location>
        <begin position="43"/>
        <end position="75"/>
    </location>
</feature>
<reference evidence="9 10" key="1">
    <citation type="submission" date="2019-04" db="EMBL/GenBank/DDBJ databases">
        <title>Aspergillus burnettii sp. nov., novel species from soil in southeast Queensland.</title>
        <authorList>
            <person name="Gilchrist C.L.M."/>
            <person name="Pitt J.I."/>
            <person name="Lange L."/>
            <person name="Lacey H.J."/>
            <person name="Vuong D."/>
            <person name="Midgley D.J."/>
            <person name="Greenfield P."/>
            <person name="Bradbury M."/>
            <person name="Lacey E."/>
            <person name="Busk P.K."/>
            <person name="Pilgaard B."/>
            <person name="Chooi Y.H."/>
            <person name="Piggott A.M."/>
        </authorList>
    </citation>
    <scope>NUCLEOTIDE SEQUENCE [LARGE SCALE GENOMIC DNA]</scope>
    <source>
        <strain evidence="9 10">FRR 5400</strain>
    </source>
</reference>
<dbReference type="Gene3D" id="3.30.70.360">
    <property type="match status" value="1"/>
</dbReference>
<dbReference type="SUPFAM" id="SSF57701">
    <property type="entry name" value="Zn2/Cys6 DNA-binding domain"/>
    <property type="match status" value="1"/>
</dbReference>
<dbReference type="GO" id="GO:0000981">
    <property type="term" value="F:DNA-binding transcription factor activity, RNA polymerase II-specific"/>
    <property type="evidence" value="ECO:0007669"/>
    <property type="project" value="InterPro"/>
</dbReference>
<gene>
    <name evidence="9" type="ORF">ETB97_006739</name>
</gene>
<dbReference type="CDD" id="cd00067">
    <property type="entry name" value="GAL4"/>
    <property type="match status" value="1"/>
</dbReference>
<dbReference type="InterPro" id="IPR001138">
    <property type="entry name" value="Zn2Cys6_DnaBD"/>
</dbReference>
<dbReference type="PANTHER" id="PTHR11014:SF63">
    <property type="entry name" value="METALLOPEPTIDASE, PUTATIVE (AFU_ORTHOLOGUE AFUA_6G09600)-RELATED"/>
    <property type="match status" value="1"/>
</dbReference>
<protein>
    <recommendedName>
        <fullName evidence="8">Zn(2)-C6 fungal-type domain-containing protein</fullName>
    </recommendedName>
</protein>
<evidence type="ECO:0000256" key="3">
    <source>
        <dbReference type="ARBA" id="ARBA00023015"/>
    </source>
</evidence>
<dbReference type="PROSITE" id="PS00463">
    <property type="entry name" value="ZN2_CY6_FUNGAL_1"/>
    <property type="match status" value="1"/>
</dbReference>
<dbReference type="GO" id="GO:0016787">
    <property type="term" value="F:hydrolase activity"/>
    <property type="evidence" value="ECO:0007669"/>
    <property type="project" value="InterPro"/>
</dbReference>
<feature type="compositionally biased region" description="Pro residues" evidence="7">
    <location>
        <begin position="60"/>
        <end position="71"/>
    </location>
</feature>
<evidence type="ECO:0000313" key="10">
    <source>
        <dbReference type="Proteomes" id="UP000541154"/>
    </source>
</evidence>
<organism evidence="9 10">
    <name type="scientific">Petromyces alliaceus</name>
    <name type="common">Aspergillus alliaceus</name>
    <dbReference type="NCBI Taxonomy" id="209559"/>
    <lineage>
        <taxon>Eukaryota</taxon>
        <taxon>Fungi</taxon>
        <taxon>Dikarya</taxon>
        <taxon>Ascomycota</taxon>
        <taxon>Pezizomycotina</taxon>
        <taxon>Eurotiomycetes</taxon>
        <taxon>Eurotiomycetidae</taxon>
        <taxon>Eurotiales</taxon>
        <taxon>Aspergillaceae</taxon>
        <taxon>Aspergillus</taxon>
        <taxon>Aspergillus subgen. Circumdati</taxon>
    </lineage>
</organism>
<keyword evidence="10" id="KW-1185">Reference proteome</keyword>
<dbReference type="GO" id="GO:0008270">
    <property type="term" value="F:zinc ion binding"/>
    <property type="evidence" value="ECO:0007669"/>
    <property type="project" value="InterPro"/>
</dbReference>
<dbReference type="AlphaFoldDB" id="A0A8H5ZWY6"/>
<evidence type="ECO:0000256" key="1">
    <source>
        <dbReference type="ARBA" id="ARBA00006247"/>
    </source>
</evidence>
<comment type="caution">
    <text evidence="9">The sequence shown here is derived from an EMBL/GenBank/DDBJ whole genome shotgun (WGS) entry which is preliminary data.</text>
</comment>
<keyword evidence="6" id="KW-0539">Nucleus</keyword>
<evidence type="ECO:0000259" key="8">
    <source>
        <dbReference type="PROSITE" id="PS50048"/>
    </source>
</evidence>
<dbReference type="GO" id="GO:0003677">
    <property type="term" value="F:DNA binding"/>
    <property type="evidence" value="ECO:0007669"/>
    <property type="project" value="UniProtKB-KW"/>
</dbReference>
<name>A0A8H5ZWY6_PETAA</name>
<dbReference type="Gene3D" id="4.10.240.10">
    <property type="entry name" value="Zn(2)-C6 fungal-type DNA-binding domain"/>
    <property type="match status" value="1"/>
</dbReference>
<evidence type="ECO:0000256" key="4">
    <source>
        <dbReference type="ARBA" id="ARBA00023125"/>
    </source>
</evidence>
<evidence type="ECO:0000256" key="2">
    <source>
        <dbReference type="ARBA" id="ARBA00022723"/>
    </source>
</evidence>
<dbReference type="EMBL" id="SPNV01000296">
    <property type="protein sequence ID" value="KAF5856779.1"/>
    <property type="molecule type" value="Genomic_DNA"/>
</dbReference>